<evidence type="ECO:0000256" key="5">
    <source>
        <dbReference type="RuleBase" id="RU003560"/>
    </source>
</evidence>
<dbReference type="PANTHER" id="PTHR43094">
    <property type="entry name" value="AMINOTRANSFERASE"/>
    <property type="match status" value="1"/>
</dbReference>
<dbReference type="Proteomes" id="UP000325291">
    <property type="component" value="Unassembled WGS sequence"/>
</dbReference>
<dbReference type="FunFam" id="3.40.640.10:FF:000004">
    <property type="entry name" value="Acetylornithine aminotransferase"/>
    <property type="match status" value="1"/>
</dbReference>
<comment type="caution">
    <text evidence="6">The sequence shown here is derived from an EMBL/GenBank/DDBJ whole genome shotgun (WGS) entry which is preliminary data.</text>
</comment>
<keyword evidence="3 6" id="KW-0032">Aminotransferase</keyword>
<evidence type="ECO:0000256" key="1">
    <source>
        <dbReference type="ARBA" id="ARBA00001933"/>
    </source>
</evidence>
<dbReference type="InterPro" id="IPR015424">
    <property type="entry name" value="PyrdxlP-dep_Trfase"/>
</dbReference>
<dbReference type="Pfam" id="PF00202">
    <property type="entry name" value="Aminotran_3"/>
    <property type="match status" value="1"/>
</dbReference>
<dbReference type="CDD" id="cd00610">
    <property type="entry name" value="OAT_like"/>
    <property type="match status" value="1"/>
</dbReference>
<dbReference type="InterPro" id="IPR015421">
    <property type="entry name" value="PyrdxlP-dep_Trfase_major"/>
</dbReference>
<dbReference type="PROSITE" id="PS00600">
    <property type="entry name" value="AA_TRANSFER_CLASS_3"/>
    <property type="match status" value="1"/>
</dbReference>
<protein>
    <submittedName>
        <fullName evidence="6">Aspartate aminotransferase family protein</fullName>
    </submittedName>
</protein>
<keyword evidence="6" id="KW-0808">Transferase</keyword>
<proteinExistence type="inferred from homology"/>
<keyword evidence="4 5" id="KW-0663">Pyridoxal phosphate</keyword>
<comment type="similarity">
    <text evidence="2 5">Belongs to the class-III pyridoxal-phosphate-dependent aminotransferase family.</text>
</comment>
<evidence type="ECO:0000313" key="7">
    <source>
        <dbReference type="Proteomes" id="UP000325291"/>
    </source>
</evidence>
<reference evidence="6 7" key="1">
    <citation type="submission" date="2019-07" db="EMBL/GenBank/DDBJ databases">
        <title>Aquicoccus porphyridii gen. nov., sp. nov., isolated from a small marine red alga, Porphyridium marinum.</title>
        <authorList>
            <person name="Liu L."/>
        </authorList>
    </citation>
    <scope>NUCLEOTIDE SEQUENCE [LARGE SCALE GENOMIC DNA]</scope>
    <source>
        <strain evidence="6 7">L1 8-17</strain>
    </source>
</reference>
<organism evidence="6 7">
    <name type="scientific">Aquicoccus porphyridii</name>
    <dbReference type="NCBI Taxonomy" id="1852029"/>
    <lineage>
        <taxon>Bacteria</taxon>
        <taxon>Pseudomonadati</taxon>
        <taxon>Pseudomonadota</taxon>
        <taxon>Alphaproteobacteria</taxon>
        <taxon>Rhodobacterales</taxon>
        <taxon>Paracoccaceae</taxon>
        <taxon>Aquicoccus</taxon>
    </lineage>
</organism>
<evidence type="ECO:0000256" key="3">
    <source>
        <dbReference type="ARBA" id="ARBA00022576"/>
    </source>
</evidence>
<evidence type="ECO:0000256" key="2">
    <source>
        <dbReference type="ARBA" id="ARBA00008954"/>
    </source>
</evidence>
<comment type="cofactor">
    <cofactor evidence="1">
        <name>pyridoxal 5'-phosphate</name>
        <dbReference type="ChEBI" id="CHEBI:597326"/>
    </cofactor>
</comment>
<dbReference type="GO" id="GO:0008483">
    <property type="term" value="F:transaminase activity"/>
    <property type="evidence" value="ECO:0007669"/>
    <property type="project" value="UniProtKB-KW"/>
</dbReference>
<dbReference type="SUPFAM" id="SSF53383">
    <property type="entry name" value="PLP-dependent transferases"/>
    <property type="match status" value="1"/>
</dbReference>
<dbReference type="GO" id="GO:0030170">
    <property type="term" value="F:pyridoxal phosphate binding"/>
    <property type="evidence" value="ECO:0007669"/>
    <property type="project" value="InterPro"/>
</dbReference>
<dbReference type="InterPro" id="IPR005814">
    <property type="entry name" value="Aminotrans_3"/>
</dbReference>
<dbReference type="AlphaFoldDB" id="A0A5A9ZCW7"/>
<accession>A0A5A9ZCW7</accession>
<dbReference type="RefSeq" id="WP_111368543.1">
    <property type="nucleotide sequence ID" value="NZ_VINQ01000007.1"/>
</dbReference>
<keyword evidence="7" id="KW-1185">Reference proteome</keyword>
<dbReference type="PANTHER" id="PTHR43094:SF1">
    <property type="entry name" value="AMINOTRANSFERASE CLASS-III"/>
    <property type="match status" value="1"/>
</dbReference>
<evidence type="ECO:0000313" key="6">
    <source>
        <dbReference type="EMBL" id="KAA0914835.1"/>
    </source>
</evidence>
<gene>
    <name evidence="6" type="ORF">FLO80_10675</name>
</gene>
<name>A0A5A9ZCW7_9RHOB</name>
<dbReference type="EMBL" id="VINQ01000007">
    <property type="protein sequence ID" value="KAA0914835.1"/>
    <property type="molecule type" value="Genomic_DNA"/>
</dbReference>
<sequence length="446" mass="47992">MSHLFYQSRLARPELDRAEGIYMWDTSGKRYLDGSSGAMVSNIGHSNPAVLAAMRAQMEKSTFGYRLHFQTEASEALAAKTAELSPPGLSKVFFVSGGSEAVESTIKLARQYALAKGEAQRFKVISRMPSYHGATLGALAVTGYAPMSAPFDPMLMRMPKIPAPRAYLDGLDIDDVATGHHYADMLEQKIRDEGPETVLAFIVEPVGGASTGALVPPAGYMSRIREICDRYGVLLIHDEVMSGGGRTGKFWGAEHWQVVPDIICISKGFGGGYVPLGAMIAREDIVEAVLDMGGFVHGHTYAGNPLACAAGLAVLDEVERQGMIGNADRMGARLKSRLEALMQRFPFIGDVRGKGLLLAFELVSDRDSMAPLPKDLNAHARLVDLAYDRGLIIYSRRTRGGLEGDHFLVCPPMIVGEDGIDEIIEGLGAALEDFAGEAGLETGRAA</sequence>
<dbReference type="InterPro" id="IPR049704">
    <property type="entry name" value="Aminotrans_3_PPA_site"/>
</dbReference>
<dbReference type="InterPro" id="IPR015422">
    <property type="entry name" value="PyrdxlP-dep_Trfase_small"/>
</dbReference>
<dbReference type="Gene3D" id="3.90.1150.10">
    <property type="entry name" value="Aspartate Aminotransferase, domain 1"/>
    <property type="match status" value="1"/>
</dbReference>
<evidence type="ECO:0000256" key="4">
    <source>
        <dbReference type="ARBA" id="ARBA00022898"/>
    </source>
</evidence>
<dbReference type="Gene3D" id="3.40.640.10">
    <property type="entry name" value="Type I PLP-dependent aspartate aminotransferase-like (Major domain)"/>
    <property type="match status" value="1"/>
</dbReference>